<dbReference type="EMBL" id="CM037014">
    <property type="protein sequence ID" value="KAH7687437.1"/>
    <property type="molecule type" value="Genomic_DNA"/>
</dbReference>
<proteinExistence type="predicted"/>
<comment type="caution">
    <text evidence="1">The sequence shown here is derived from an EMBL/GenBank/DDBJ whole genome shotgun (WGS) entry which is preliminary data.</text>
</comment>
<gene>
    <name evidence="1" type="ORF">IHE45_04G165600</name>
</gene>
<sequence length="252" mass="27451">MKTSLLLRSGGGGGVPINFSIRSVKGIRWSRTFTFSPRSASPGEKKGNNIQIDSEHLRKARSDTDLAGSARVIALASFPGTVVGEDEEERLEMEFGGGFGSGKQTRTRGRGGGGGGGDQSQNEIVSEYYKSMLSSDPNNTLLLRNYGQFLHEVIGDFGEAEKYYSRAIVLSPRDGDLLSLYAKLLWDEGEKTKAGHYYDLAAQASPDDRFVLGAQAYFLWSLDEDEDEDEDGVENTAEEENGVSIGLESLRS</sequence>
<keyword evidence="2" id="KW-1185">Reference proteome</keyword>
<evidence type="ECO:0000313" key="2">
    <source>
        <dbReference type="Proteomes" id="UP000827976"/>
    </source>
</evidence>
<protein>
    <submittedName>
        <fullName evidence="1">TPR-like protein</fullName>
    </submittedName>
</protein>
<organism evidence="1 2">
    <name type="scientific">Dioscorea alata</name>
    <name type="common">Purple yam</name>
    <dbReference type="NCBI Taxonomy" id="55571"/>
    <lineage>
        <taxon>Eukaryota</taxon>
        <taxon>Viridiplantae</taxon>
        <taxon>Streptophyta</taxon>
        <taxon>Embryophyta</taxon>
        <taxon>Tracheophyta</taxon>
        <taxon>Spermatophyta</taxon>
        <taxon>Magnoliopsida</taxon>
        <taxon>Liliopsida</taxon>
        <taxon>Dioscoreales</taxon>
        <taxon>Dioscoreaceae</taxon>
        <taxon>Dioscorea</taxon>
    </lineage>
</organism>
<accession>A0ACB7WHG1</accession>
<reference evidence="2" key="1">
    <citation type="journal article" date="2022" name="Nat. Commun.">
        <title>Chromosome evolution and the genetic basis of agronomically important traits in greater yam.</title>
        <authorList>
            <person name="Bredeson J.V."/>
            <person name="Lyons J.B."/>
            <person name="Oniyinde I.O."/>
            <person name="Okereke N.R."/>
            <person name="Kolade O."/>
            <person name="Nnabue I."/>
            <person name="Nwadili C.O."/>
            <person name="Hribova E."/>
            <person name="Parker M."/>
            <person name="Nwogha J."/>
            <person name="Shu S."/>
            <person name="Carlson J."/>
            <person name="Kariba R."/>
            <person name="Muthemba S."/>
            <person name="Knop K."/>
            <person name="Barton G.J."/>
            <person name="Sherwood A.V."/>
            <person name="Lopez-Montes A."/>
            <person name="Asiedu R."/>
            <person name="Jamnadass R."/>
            <person name="Muchugi A."/>
            <person name="Goodstein D."/>
            <person name="Egesi C.N."/>
            <person name="Featherston J."/>
            <person name="Asfaw A."/>
            <person name="Simpson G.G."/>
            <person name="Dolezel J."/>
            <person name="Hendre P.S."/>
            <person name="Van Deynze A."/>
            <person name="Kumar P.L."/>
            <person name="Obidiegwu J.E."/>
            <person name="Bhattacharjee R."/>
            <person name="Rokhsar D.S."/>
        </authorList>
    </citation>
    <scope>NUCLEOTIDE SEQUENCE [LARGE SCALE GENOMIC DNA]</scope>
    <source>
        <strain evidence="2">cv. TDa95/00328</strain>
    </source>
</reference>
<dbReference type="Proteomes" id="UP000827976">
    <property type="component" value="Chromosome 4"/>
</dbReference>
<name>A0ACB7WHG1_DIOAL</name>
<evidence type="ECO:0000313" key="1">
    <source>
        <dbReference type="EMBL" id="KAH7687437.1"/>
    </source>
</evidence>